<feature type="region of interest" description="Disordered" evidence="1">
    <location>
        <begin position="338"/>
        <end position="362"/>
    </location>
</feature>
<dbReference type="Pfam" id="PF06527">
    <property type="entry name" value="TniQ"/>
    <property type="match status" value="1"/>
</dbReference>
<feature type="domain" description="TniQ" evidence="2">
    <location>
        <begin position="38"/>
        <end position="164"/>
    </location>
</feature>
<reference evidence="3 4" key="1">
    <citation type="submission" date="2018-12" db="EMBL/GenBank/DDBJ databases">
        <title>The genome sequences of strain 502.</title>
        <authorList>
            <person name="Gao J."/>
            <person name="Sun J."/>
        </authorList>
    </citation>
    <scope>NUCLEOTIDE SEQUENCE [LARGE SCALE GENOMIC DNA]</scope>
    <source>
        <strain evidence="3 4">502</strain>
    </source>
</reference>
<comment type="caution">
    <text evidence="3">The sequence shown here is derived from an EMBL/GenBank/DDBJ whole genome shotgun (WGS) entry which is preliminary data.</text>
</comment>
<gene>
    <name evidence="3" type="ORF">EJO66_22930</name>
</gene>
<evidence type="ECO:0000256" key="1">
    <source>
        <dbReference type="SAM" id="MobiDB-lite"/>
    </source>
</evidence>
<proteinExistence type="predicted"/>
<evidence type="ECO:0000259" key="2">
    <source>
        <dbReference type="Pfam" id="PF06527"/>
    </source>
</evidence>
<evidence type="ECO:0000313" key="4">
    <source>
        <dbReference type="Proteomes" id="UP000271137"/>
    </source>
</evidence>
<name>A0ABY0A1N2_9BURK</name>
<sequence>MTVSLGSGSSTCGRRLIVSTASTRAWAIPMLNELQPLPVAVSPQEDESGLGFLLRCSHANGVALPELANLAGARSIRWMTARDMEAFAFLTGVPPEWLITRLKTRRHVDRRRRYSYLGWEWGSIASLRVKHAQVCPECLLECAYCKAEWEVTAAPACPTHQTMLMDRCPHCGTALSWLRPTVEICSCGRYLRRSAMSTKPSARILAWCAAMKGRLERNSAPVLAGMRACALPSWLAHVSPDGASRLIHALGALGRAGERMSSARAVEIPSPGEMAAVVERGLARADAMLDRAAEKTQALRLLVYEPGLQRLAKQGVEAADQKTALQLLKLLGSEPLERRRLGQKRGGRPSKGQLELFDHAES</sequence>
<dbReference type="EMBL" id="RXFQ01000015">
    <property type="protein sequence ID" value="RSZ31627.1"/>
    <property type="molecule type" value="Genomic_DNA"/>
</dbReference>
<evidence type="ECO:0000313" key="3">
    <source>
        <dbReference type="EMBL" id="RSZ31627.1"/>
    </source>
</evidence>
<keyword evidence="4" id="KW-1185">Reference proteome</keyword>
<organism evidence="3 4">
    <name type="scientific">Variovorax beijingensis</name>
    <dbReference type="NCBI Taxonomy" id="2496117"/>
    <lineage>
        <taxon>Bacteria</taxon>
        <taxon>Pseudomonadati</taxon>
        <taxon>Pseudomonadota</taxon>
        <taxon>Betaproteobacteria</taxon>
        <taxon>Burkholderiales</taxon>
        <taxon>Comamonadaceae</taxon>
        <taxon>Variovorax</taxon>
    </lineage>
</organism>
<protein>
    <recommendedName>
        <fullName evidence="2">TniQ domain-containing protein</fullName>
    </recommendedName>
</protein>
<accession>A0ABY0A1N2</accession>
<dbReference type="InterPro" id="IPR009492">
    <property type="entry name" value="TniQ"/>
</dbReference>
<dbReference type="Proteomes" id="UP000271137">
    <property type="component" value="Unassembled WGS sequence"/>
</dbReference>